<proteinExistence type="predicted"/>
<accession>A0A5J5TGD4</accession>
<keyword evidence="2" id="KW-1133">Transmembrane helix</keyword>
<sequence>MKAGSRRIEERKEEQMKAGSRRIEERKEEQMKGWEHLKGKCLIMMFIMSLEDFRAYCFCFCWIGPRLFGFCYFSVLGLLHWGFVFSILLSLFCLCFGHMFGFLQ</sequence>
<dbReference type="EMBL" id="CM018212">
    <property type="protein sequence ID" value="KAB2054987.1"/>
    <property type="molecule type" value="Genomic_DNA"/>
</dbReference>
<evidence type="ECO:0000256" key="1">
    <source>
        <dbReference type="SAM" id="MobiDB-lite"/>
    </source>
</evidence>
<organism evidence="3 4">
    <name type="scientific">Gossypium barbadense</name>
    <name type="common">Sea Island cotton</name>
    <name type="synonym">Hibiscus barbadensis</name>
    <dbReference type="NCBI Taxonomy" id="3634"/>
    <lineage>
        <taxon>Eukaryota</taxon>
        <taxon>Viridiplantae</taxon>
        <taxon>Streptophyta</taxon>
        <taxon>Embryophyta</taxon>
        <taxon>Tracheophyta</taxon>
        <taxon>Spermatophyta</taxon>
        <taxon>Magnoliopsida</taxon>
        <taxon>eudicotyledons</taxon>
        <taxon>Gunneridae</taxon>
        <taxon>Pentapetalae</taxon>
        <taxon>rosids</taxon>
        <taxon>malvids</taxon>
        <taxon>Malvales</taxon>
        <taxon>Malvaceae</taxon>
        <taxon>Malvoideae</taxon>
        <taxon>Gossypium</taxon>
    </lineage>
</organism>
<evidence type="ECO:0000313" key="3">
    <source>
        <dbReference type="EMBL" id="KAB2054987.1"/>
    </source>
</evidence>
<keyword evidence="2" id="KW-0472">Membrane</keyword>
<feature type="transmembrane region" description="Helical" evidence="2">
    <location>
        <begin position="53"/>
        <end position="75"/>
    </location>
</feature>
<protein>
    <submittedName>
        <fullName evidence="3">Uncharacterized protein</fullName>
    </submittedName>
</protein>
<evidence type="ECO:0000256" key="2">
    <source>
        <dbReference type="SAM" id="Phobius"/>
    </source>
</evidence>
<dbReference type="Proteomes" id="UP000327439">
    <property type="component" value="Chromosome A11"/>
</dbReference>
<reference evidence="4" key="1">
    <citation type="journal article" date="2020" name="Nat. Genet.">
        <title>Genomic diversifications of five Gossypium allopolyploid species and their impact on cotton improvement.</title>
        <authorList>
            <person name="Chen Z.J."/>
            <person name="Sreedasyam A."/>
            <person name="Ando A."/>
            <person name="Song Q."/>
            <person name="De Santiago L.M."/>
            <person name="Hulse-Kemp A.M."/>
            <person name="Ding M."/>
            <person name="Ye W."/>
            <person name="Kirkbride R.C."/>
            <person name="Jenkins J."/>
            <person name="Plott C."/>
            <person name="Lovell J."/>
            <person name="Lin Y.M."/>
            <person name="Vaughn R."/>
            <person name="Liu B."/>
            <person name="Simpson S."/>
            <person name="Scheffler B.E."/>
            <person name="Wen L."/>
            <person name="Saski C.A."/>
            <person name="Grover C.E."/>
            <person name="Hu G."/>
            <person name="Conover J.L."/>
            <person name="Carlson J.W."/>
            <person name="Shu S."/>
            <person name="Boston L.B."/>
            <person name="Williams M."/>
            <person name="Peterson D.G."/>
            <person name="McGee K."/>
            <person name="Jones D.C."/>
            <person name="Wendel J.F."/>
            <person name="Stelly D.M."/>
            <person name="Grimwood J."/>
            <person name="Schmutz J."/>
        </authorList>
    </citation>
    <scope>NUCLEOTIDE SEQUENCE [LARGE SCALE GENOMIC DNA]</scope>
    <source>
        <strain evidence="4">cv. 3-79</strain>
    </source>
</reference>
<evidence type="ECO:0000313" key="4">
    <source>
        <dbReference type="Proteomes" id="UP000327439"/>
    </source>
</evidence>
<feature type="transmembrane region" description="Helical" evidence="2">
    <location>
        <begin position="81"/>
        <end position="103"/>
    </location>
</feature>
<keyword evidence="2" id="KW-0812">Transmembrane</keyword>
<gene>
    <name evidence="3" type="ORF">ES319_A11G004900v1</name>
</gene>
<dbReference type="AlphaFoldDB" id="A0A5J5TGD4"/>
<keyword evidence="4" id="KW-1185">Reference proteome</keyword>
<feature type="region of interest" description="Disordered" evidence="1">
    <location>
        <begin position="1"/>
        <end position="26"/>
    </location>
</feature>
<name>A0A5J5TGD4_GOSBA</name>